<protein>
    <submittedName>
        <fullName evidence="1">Uncharacterized protein</fullName>
    </submittedName>
</protein>
<sequence>TACQHTLIRISTAVCECSDVAMNAGLNLIVETLVLHSAKSSHMIKFVHKEIKSVYI</sequence>
<dbReference type="EMBL" id="HACG01051864">
    <property type="protein sequence ID" value="CEK98735.1"/>
    <property type="molecule type" value="Transcribed_RNA"/>
</dbReference>
<organism evidence="1">
    <name type="scientific">Arion vulgaris</name>
    <dbReference type="NCBI Taxonomy" id="1028688"/>
    <lineage>
        <taxon>Eukaryota</taxon>
        <taxon>Metazoa</taxon>
        <taxon>Spiralia</taxon>
        <taxon>Lophotrochozoa</taxon>
        <taxon>Mollusca</taxon>
        <taxon>Gastropoda</taxon>
        <taxon>Heterobranchia</taxon>
        <taxon>Euthyneura</taxon>
        <taxon>Panpulmonata</taxon>
        <taxon>Eupulmonata</taxon>
        <taxon>Stylommatophora</taxon>
        <taxon>Helicina</taxon>
        <taxon>Arionoidea</taxon>
        <taxon>Arionidae</taxon>
        <taxon>Arion</taxon>
    </lineage>
</organism>
<gene>
    <name evidence="1" type="primary">ORF219459</name>
</gene>
<feature type="non-terminal residue" evidence="1">
    <location>
        <position position="1"/>
    </location>
</feature>
<dbReference type="AlphaFoldDB" id="A0A0B7C2R1"/>
<accession>A0A0B7C2R1</accession>
<name>A0A0B7C2R1_9EUPU</name>
<proteinExistence type="predicted"/>
<evidence type="ECO:0000313" key="1">
    <source>
        <dbReference type="EMBL" id="CEK98735.1"/>
    </source>
</evidence>
<reference evidence="1" key="1">
    <citation type="submission" date="2014-12" db="EMBL/GenBank/DDBJ databases">
        <title>Insight into the proteome of Arion vulgaris.</title>
        <authorList>
            <person name="Aradska J."/>
            <person name="Bulat T."/>
            <person name="Smidak R."/>
            <person name="Sarate P."/>
            <person name="Gangsoo J."/>
            <person name="Sialana F."/>
            <person name="Bilban M."/>
            <person name="Lubec G."/>
        </authorList>
    </citation>
    <scope>NUCLEOTIDE SEQUENCE</scope>
    <source>
        <tissue evidence="1">Skin</tissue>
    </source>
</reference>